<accession>A0A328AUW4</accession>
<keyword evidence="9 11" id="KW-0472">Membrane</keyword>
<evidence type="ECO:0000313" key="13">
    <source>
        <dbReference type="EMBL" id="RAK57344.1"/>
    </source>
</evidence>
<evidence type="ECO:0000256" key="6">
    <source>
        <dbReference type="ARBA" id="ARBA00022958"/>
    </source>
</evidence>
<gene>
    <name evidence="13" type="ORF">DJ018_05210</name>
</gene>
<dbReference type="InterPro" id="IPR003938">
    <property type="entry name" value="K_chnl_volt-dep_EAG/ELK/ERG"/>
</dbReference>
<dbReference type="Pfam" id="PF07885">
    <property type="entry name" value="Ion_trans_2"/>
    <property type="match status" value="1"/>
</dbReference>
<dbReference type="SUPFAM" id="SSF81324">
    <property type="entry name" value="Voltage-gated potassium channels"/>
    <property type="match status" value="1"/>
</dbReference>
<dbReference type="InterPro" id="IPR047871">
    <property type="entry name" value="K_chnl_Slo-like"/>
</dbReference>
<feature type="transmembrane region" description="Helical" evidence="11">
    <location>
        <begin position="149"/>
        <end position="169"/>
    </location>
</feature>
<proteinExistence type="predicted"/>
<dbReference type="AlphaFoldDB" id="A0A328AUW4"/>
<name>A0A328AUW4_9CAUL</name>
<comment type="caution">
    <text evidence="13">The sequence shown here is derived from an EMBL/GenBank/DDBJ whole genome shotgun (WGS) entry which is preliminary data.</text>
</comment>
<comment type="subcellular location">
    <subcellularLocation>
        <location evidence="1">Membrane</location>
        <topology evidence="1">Multi-pass membrane protein</topology>
    </subcellularLocation>
</comment>
<dbReference type="EMBL" id="QFYR01000001">
    <property type="protein sequence ID" value="RAK57344.1"/>
    <property type="molecule type" value="Genomic_DNA"/>
</dbReference>
<keyword evidence="8" id="KW-0406">Ion transport</keyword>
<dbReference type="PANTHER" id="PTHR10027">
    <property type="entry name" value="CALCIUM-ACTIVATED POTASSIUM CHANNEL ALPHA CHAIN"/>
    <property type="match status" value="1"/>
</dbReference>
<dbReference type="PRINTS" id="PR01463">
    <property type="entry name" value="EAGCHANLFMLY"/>
</dbReference>
<keyword evidence="14" id="KW-1185">Reference proteome</keyword>
<dbReference type="Proteomes" id="UP000249725">
    <property type="component" value="Unassembled WGS sequence"/>
</dbReference>
<feature type="domain" description="Potassium channel" evidence="12">
    <location>
        <begin position="157"/>
        <end position="227"/>
    </location>
</feature>
<feature type="transmembrane region" description="Helical" evidence="11">
    <location>
        <begin position="94"/>
        <end position="119"/>
    </location>
</feature>
<protein>
    <submittedName>
        <fullName evidence="13">Ion transporter</fullName>
    </submittedName>
</protein>
<evidence type="ECO:0000256" key="3">
    <source>
        <dbReference type="ARBA" id="ARBA00022538"/>
    </source>
</evidence>
<evidence type="ECO:0000256" key="4">
    <source>
        <dbReference type="ARBA" id="ARBA00022692"/>
    </source>
</evidence>
<feature type="transmembrane region" description="Helical" evidence="11">
    <location>
        <begin position="36"/>
        <end position="55"/>
    </location>
</feature>
<evidence type="ECO:0000259" key="12">
    <source>
        <dbReference type="Pfam" id="PF07885"/>
    </source>
</evidence>
<keyword evidence="6" id="KW-0630">Potassium</keyword>
<dbReference type="GO" id="GO:0005249">
    <property type="term" value="F:voltage-gated potassium channel activity"/>
    <property type="evidence" value="ECO:0007669"/>
    <property type="project" value="InterPro"/>
</dbReference>
<dbReference type="OrthoDB" id="9799090at2"/>
<dbReference type="Gene3D" id="1.10.287.70">
    <property type="match status" value="1"/>
</dbReference>
<sequence length="265" mass="30088">MRAEPADPHVERPKGLRGKLRALYYGETRSAVRFRLSVISIDLLLIVFFIVTPLIRDDPRFLTADYIIACIVALDILARGYASPHFGRWLRQNGLLDLVVLITLLFPLSLSNFAFLRILRLWSLFHSDFFWDTVARRWDNTRWEDLTKVIATLVTYLFIVTGVVYALYARKVDDIDTYVDALYFTVTTVTTTGFGDITLPGATGKLISIAIMITGITLFVRLAQTVMRPNKVRFTCPTCGLMRHDPDAVYCKACATLLNIPNDED</sequence>
<keyword evidence="3" id="KW-0633">Potassium transport</keyword>
<dbReference type="InterPro" id="IPR013099">
    <property type="entry name" value="K_chnl_dom"/>
</dbReference>
<evidence type="ECO:0000256" key="7">
    <source>
        <dbReference type="ARBA" id="ARBA00022989"/>
    </source>
</evidence>
<evidence type="ECO:0000256" key="11">
    <source>
        <dbReference type="SAM" id="Phobius"/>
    </source>
</evidence>
<evidence type="ECO:0000256" key="2">
    <source>
        <dbReference type="ARBA" id="ARBA00022448"/>
    </source>
</evidence>
<keyword evidence="10" id="KW-0407">Ion channel</keyword>
<keyword evidence="5" id="KW-0631">Potassium channel</keyword>
<evidence type="ECO:0000256" key="1">
    <source>
        <dbReference type="ARBA" id="ARBA00004141"/>
    </source>
</evidence>
<feature type="transmembrane region" description="Helical" evidence="11">
    <location>
        <begin position="206"/>
        <end position="223"/>
    </location>
</feature>
<dbReference type="PANTHER" id="PTHR10027:SF10">
    <property type="entry name" value="SLOWPOKE 2, ISOFORM D"/>
    <property type="match status" value="1"/>
</dbReference>
<keyword evidence="2" id="KW-0813">Transport</keyword>
<reference evidence="14" key="1">
    <citation type="submission" date="2018-05" db="EMBL/GenBank/DDBJ databases">
        <authorList>
            <person name="Li X."/>
        </authorList>
    </citation>
    <scope>NUCLEOTIDE SEQUENCE [LARGE SCALE GENOMIC DNA]</scope>
    <source>
        <strain evidence="14">YIM 73061</strain>
    </source>
</reference>
<keyword evidence="7 11" id="KW-1133">Transmembrane helix</keyword>
<organism evidence="13 14">
    <name type="scientific">Phenylobacterium deserti</name>
    <dbReference type="NCBI Taxonomy" id="1914756"/>
    <lineage>
        <taxon>Bacteria</taxon>
        <taxon>Pseudomonadati</taxon>
        <taxon>Pseudomonadota</taxon>
        <taxon>Alphaproteobacteria</taxon>
        <taxon>Caulobacterales</taxon>
        <taxon>Caulobacteraceae</taxon>
        <taxon>Phenylobacterium</taxon>
    </lineage>
</organism>
<evidence type="ECO:0000256" key="8">
    <source>
        <dbReference type="ARBA" id="ARBA00023065"/>
    </source>
</evidence>
<evidence type="ECO:0000256" key="9">
    <source>
        <dbReference type="ARBA" id="ARBA00023136"/>
    </source>
</evidence>
<evidence type="ECO:0000313" key="14">
    <source>
        <dbReference type="Proteomes" id="UP000249725"/>
    </source>
</evidence>
<keyword evidence="4 11" id="KW-0812">Transmembrane</keyword>
<dbReference type="GO" id="GO:0016020">
    <property type="term" value="C:membrane"/>
    <property type="evidence" value="ECO:0007669"/>
    <property type="project" value="UniProtKB-SubCell"/>
</dbReference>
<evidence type="ECO:0000256" key="5">
    <source>
        <dbReference type="ARBA" id="ARBA00022826"/>
    </source>
</evidence>
<evidence type="ECO:0000256" key="10">
    <source>
        <dbReference type="ARBA" id="ARBA00023303"/>
    </source>
</evidence>